<dbReference type="SUPFAM" id="SSF46689">
    <property type="entry name" value="Homeodomain-like"/>
    <property type="match status" value="1"/>
</dbReference>
<dbReference type="EMBL" id="JACYTQ010000003">
    <property type="protein sequence ID" value="MBD8489199.1"/>
    <property type="molecule type" value="Genomic_DNA"/>
</dbReference>
<accession>A0ABR9ANK4</accession>
<dbReference type="SUPFAM" id="SSF48452">
    <property type="entry name" value="TPR-like"/>
    <property type="match status" value="1"/>
</dbReference>
<evidence type="ECO:0000256" key="3">
    <source>
        <dbReference type="ARBA" id="ARBA00023163"/>
    </source>
</evidence>
<comment type="caution">
    <text evidence="7">The sequence shown here is derived from an EMBL/GenBank/DDBJ whole genome shotgun (WGS) entry which is preliminary data.</text>
</comment>
<dbReference type="CDD" id="cd07302">
    <property type="entry name" value="CHD"/>
    <property type="match status" value="1"/>
</dbReference>
<dbReference type="PROSITE" id="PS01124">
    <property type="entry name" value="HTH_ARAC_FAMILY_2"/>
    <property type="match status" value="1"/>
</dbReference>
<dbReference type="SUPFAM" id="SSF55073">
    <property type="entry name" value="Nucleotide cyclase"/>
    <property type="match status" value="1"/>
</dbReference>
<dbReference type="PROSITE" id="PS50125">
    <property type="entry name" value="GUANYLATE_CYCLASE_2"/>
    <property type="match status" value="1"/>
</dbReference>
<dbReference type="Pfam" id="PF12833">
    <property type="entry name" value="HTH_18"/>
    <property type="match status" value="1"/>
</dbReference>
<dbReference type="SMART" id="SM00028">
    <property type="entry name" value="TPR"/>
    <property type="match status" value="3"/>
</dbReference>
<dbReference type="PROSITE" id="PS00041">
    <property type="entry name" value="HTH_ARAC_FAMILY_1"/>
    <property type="match status" value="1"/>
</dbReference>
<dbReference type="InterPro" id="IPR009057">
    <property type="entry name" value="Homeodomain-like_sf"/>
</dbReference>
<keyword evidence="3" id="KW-0804">Transcription</keyword>
<keyword evidence="4" id="KW-0802">TPR repeat</keyword>
<dbReference type="InterPro" id="IPR050697">
    <property type="entry name" value="Adenylyl/Guanylyl_Cyclase_3/4"/>
</dbReference>
<dbReference type="InterPro" id="IPR001054">
    <property type="entry name" value="A/G_cyclase"/>
</dbReference>
<name>A0ABR9ANK4_9BACT</name>
<dbReference type="InterPro" id="IPR011990">
    <property type="entry name" value="TPR-like_helical_dom_sf"/>
</dbReference>
<evidence type="ECO:0000259" key="6">
    <source>
        <dbReference type="PROSITE" id="PS50125"/>
    </source>
</evidence>
<dbReference type="PANTHER" id="PTHR43081">
    <property type="entry name" value="ADENYLATE CYCLASE, TERMINAL-DIFFERENTIATION SPECIFIC-RELATED"/>
    <property type="match status" value="1"/>
</dbReference>
<dbReference type="Proteomes" id="UP000647133">
    <property type="component" value="Unassembled WGS sequence"/>
</dbReference>
<sequence length="872" mass="99604">MNYLKDMSDTPSNTENFVDQAESIILENVSNEEFGVSDLAEAMHTSRSNLLRKIKQQTKLSASQFIRQVRLEKSMEILGQTSLTVSEVSFNVGFGSTSYFIKCFREYYGYPPGEVGRRGKLDKSSAATSARHRQLVAIMFTDIEGYTALMQTDEKKGVAYRDRHRKVFDATTKKYNGRILQYYGDGTLSTFSSAIDAVRCGIEMQLAFREEPTIPIRIGIHSGDIIVSDEEIIGDGVNVASRIESLAKTGSIYISDKVYDEVKNQDDLLAVSMGIHKLKNVTKPIEVYAVSNDQLGAIERSDASVSKRNPIVKWSLIVTTVLLIAILAYSFEIFNGKLGSNSAVISNDKSIAVLPFKNESSDSSNQYFVNGLMESTLNNLQKIKDLRVISRSSVEKYRNTDMTIPEIAEELQVSYFVEGSGQKIGDQILLHIQLIEASTDRHLWAEQYNREVVDVFELQNEVARKIVSSIEVIVTPSELDLIEKKPTENLLAYDYYLRALGPLHSRTHDGLQQAIGLLKKAIELDPEFALAYANIAISYYLLEISQLEKQYTEKINSYADKALLYDSKSAESLIAKSFYYLQTKEYSLALPHLEKALEYNPNSSFAIQMLADFYFRIIPNSGKYLEYALKGVQLDVAANDAVTLSYLYLNLSNAFIQNGFVDEAITYINKSLDLFPENHFAPYVKALIMYAKEPNIERTKQSLKQLWKRDTTRLDILQEVANFYFYEEDYDSAFYFFHKFVSAKEANGLDIYPQDDLRIGKVYEKKGFKEQSKHYYQAYTEYCENDQSIYKNASLAMKFANEGKIDLAIEHLNKFAMQDNFQYWILVFMKIDPLVTPLRDHPAFDEVMQKIEDRFWENQARLEKSLEEKELI</sequence>
<evidence type="ECO:0000313" key="8">
    <source>
        <dbReference type="Proteomes" id="UP000647133"/>
    </source>
</evidence>
<feature type="domain" description="HTH araC/xylS-type" evidence="5">
    <location>
        <begin position="19"/>
        <end position="118"/>
    </location>
</feature>
<dbReference type="Gene3D" id="3.40.50.10070">
    <property type="entry name" value="TolB, N-terminal domain"/>
    <property type="match status" value="1"/>
</dbReference>
<dbReference type="Gene3D" id="1.10.10.60">
    <property type="entry name" value="Homeodomain-like"/>
    <property type="match status" value="1"/>
</dbReference>
<feature type="domain" description="Guanylate cyclase" evidence="6">
    <location>
        <begin position="137"/>
        <end position="244"/>
    </location>
</feature>
<organism evidence="7 8">
    <name type="scientific">Echinicola arenosa</name>
    <dbReference type="NCBI Taxonomy" id="2774144"/>
    <lineage>
        <taxon>Bacteria</taxon>
        <taxon>Pseudomonadati</taxon>
        <taxon>Bacteroidota</taxon>
        <taxon>Cytophagia</taxon>
        <taxon>Cytophagales</taxon>
        <taxon>Cyclobacteriaceae</taxon>
        <taxon>Echinicola</taxon>
    </lineage>
</organism>
<feature type="repeat" description="TPR" evidence="4">
    <location>
        <begin position="645"/>
        <end position="678"/>
    </location>
</feature>
<proteinExistence type="predicted"/>
<dbReference type="InterPro" id="IPR018062">
    <property type="entry name" value="HTH_AraC-typ_CS"/>
</dbReference>
<dbReference type="Pfam" id="PF13181">
    <property type="entry name" value="TPR_8"/>
    <property type="match status" value="2"/>
</dbReference>
<evidence type="ECO:0000256" key="4">
    <source>
        <dbReference type="PROSITE-ProRule" id="PRU00339"/>
    </source>
</evidence>
<gene>
    <name evidence="7" type="ORF">IFO69_10625</name>
</gene>
<keyword evidence="1" id="KW-0805">Transcription regulation</keyword>
<evidence type="ECO:0000256" key="2">
    <source>
        <dbReference type="ARBA" id="ARBA00023125"/>
    </source>
</evidence>
<keyword evidence="8" id="KW-1185">Reference proteome</keyword>
<dbReference type="RefSeq" id="WP_192010085.1">
    <property type="nucleotide sequence ID" value="NZ_JACYTQ010000003.1"/>
</dbReference>
<dbReference type="InterPro" id="IPR029787">
    <property type="entry name" value="Nucleotide_cyclase"/>
</dbReference>
<evidence type="ECO:0000259" key="5">
    <source>
        <dbReference type="PROSITE" id="PS01124"/>
    </source>
</evidence>
<dbReference type="SMART" id="SM00342">
    <property type="entry name" value="HTH_ARAC"/>
    <property type="match status" value="1"/>
</dbReference>
<dbReference type="PANTHER" id="PTHR43081:SF19">
    <property type="entry name" value="PH-SENSITIVE ADENYLATE CYCLASE RV1264"/>
    <property type="match status" value="1"/>
</dbReference>
<evidence type="ECO:0000313" key="7">
    <source>
        <dbReference type="EMBL" id="MBD8489199.1"/>
    </source>
</evidence>
<dbReference type="InterPro" id="IPR019734">
    <property type="entry name" value="TPR_rpt"/>
</dbReference>
<protein>
    <submittedName>
        <fullName evidence="7">Helix-turn-helix domain-containing protein</fullName>
    </submittedName>
</protein>
<reference evidence="7 8" key="1">
    <citation type="submission" date="2020-09" db="EMBL/GenBank/DDBJ databases">
        <title>Echinicola sp. CAU 1574 isolated from sand of Sido Beach.</title>
        <authorList>
            <person name="Kim W."/>
        </authorList>
    </citation>
    <scope>NUCLEOTIDE SEQUENCE [LARGE SCALE GENOMIC DNA]</scope>
    <source>
        <strain evidence="7 8">CAU 1574</strain>
    </source>
</reference>
<dbReference type="Gene3D" id="1.25.40.10">
    <property type="entry name" value="Tetratricopeptide repeat domain"/>
    <property type="match status" value="2"/>
</dbReference>
<evidence type="ECO:0000256" key="1">
    <source>
        <dbReference type="ARBA" id="ARBA00023015"/>
    </source>
</evidence>
<dbReference type="InterPro" id="IPR018060">
    <property type="entry name" value="HTH_AraC"/>
</dbReference>
<dbReference type="Pfam" id="PF00211">
    <property type="entry name" value="Guanylate_cyc"/>
    <property type="match status" value="1"/>
</dbReference>
<dbReference type="Gene3D" id="3.30.70.1230">
    <property type="entry name" value="Nucleotide cyclase"/>
    <property type="match status" value="1"/>
</dbReference>
<feature type="repeat" description="TPR" evidence="4">
    <location>
        <begin position="570"/>
        <end position="603"/>
    </location>
</feature>
<dbReference type="SMART" id="SM00044">
    <property type="entry name" value="CYCc"/>
    <property type="match status" value="1"/>
</dbReference>
<dbReference type="PROSITE" id="PS50005">
    <property type="entry name" value="TPR"/>
    <property type="match status" value="2"/>
</dbReference>
<keyword evidence="2" id="KW-0238">DNA-binding</keyword>